<proteinExistence type="predicted"/>
<dbReference type="InterPro" id="IPR014820">
    <property type="entry name" value="PriCT_1"/>
</dbReference>
<protein>
    <submittedName>
        <fullName evidence="3">Bifunctional DNA primase/polymerase</fullName>
    </submittedName>
</protein>
<accession>A0A926DRL9</accession>
<dbReference type="Pfam" id="PF09250">
    <property type="entry name" value="Prim-Pol"/>
    <property type="match status" value="1"/>
</dbReference>
<dbReference type="Proteomes" id="UP000657006">
    <property type="component" value="Unassembled WGS sequence"/>
</dbReference>
<evidence type="ECO:0000259" key="2">
    <source>
        <dbReference type="SMART" id="SM00943"/>
    </source>
</evidence>
<dbReference type="InterPro" id="IPR027417">
    <property type="entry name" value="P-loop_NTPase"/>
</dbReference>
<dbReference type="EMBL" id="JACRSQ010000003">
    <property type="protein sequence ID" value="MBC8542514.1"/>
    <property type="molecule type" value="Genomic_DNA"/>
</dbReference>
<dbReference type="SMART" id="SM00942">
    <property type="entry name" value="PriCT_1"/>
    <property type="match status" value="1"/>
</dbReference>
<dbReference type="PANTHER" id="PTHR34985">
    <property type="entry name" value="SLR0554 PROTEIN"/>
    <property type="match status" value="1"/>
</dbReference>
<dbReference type="InterPro" id="IPR007936">
    <property type="entry name" value="VapE-like_dom"/>
</dbReference>
<dbReference type="SMART" id="SM00943">
    <property type="entry name" value="Prim-Pol"/>
    <property type="match status" value="1"/>
</dbReference>
<dbReference type="SUPFAM" id="SSF56747">
    <property type="entry name" value="Prim-pol domain"/>
    <property type="match status" value="1"/>
</dbReference>
<name>A0A926DRL9_9FIRM</name>
<dbReference type="Pfam" id="PF08708">
    <property type="entry name" value="PriCT_1"/>
    <property type="match status" value="1"/>
</dbReference>
<feature type="domain" description="DNA primase/polymerase bifunctional N-terminal" evidence="2">
    <location>
        <begin position="11"/>
        <end position="172"/>
    </location>
</feature>
<reference evidence="3" key="1">
    <citation type="submission" date="2020-08" db="EMBL/GenBank/DDBJ databases">
        <title>Genome public.</title>
        <authorList>
            <person name="Liu C."/>
            <person name="Sun Q."/>
        </authorList>
    </citation>
    <scope>NUCLEOTIDE SEQUENCE</scope>
    <source>
        <strain evidence="3">NSJ-32</strain>
    </source>
</reference>
<sequence length="688" mass="78747">MVSRQTPYQAAVEYINMGLAVFPVVYKGKTPLTKNGCKDATTDAAVVKGWWQKWPNANIGIATGAKSNGLLVIDLDVDDNRGIDGYQTLRDWEKKHGHLPETIQSITGGGGYHLLYRGAQRVGNRAKVLEGIDVRGEGGYIIAPPSIHPNGMSYEWEQSPDEYAIAPANELVYQLIEYGRYPTNGFAVPEKVLTGERNQSMFRFACSLQSKGFSDEAIIAAIQIENEKRCDPPLSEKELEKTIQSALKYEKGTKIVNSKRWESPKPCMEQTVNLRYDENGKVQQTIENICEVLRNDPALKNHLRYNTLSYSPFIFGAVPWSPNTQFREWNNADDSNLKCYVEGKYGLKNMEKIMEAFTVVVNEHPFNPVADYLESLIWDQKPHIENLLPDFLGVAKSRYSVESMKLFMLGAINRAYHPGCKFDYMLVLVGEQGAGKSTFFKLLAGRDEWYNDNFNTIDGDKAAEKLRGMWIVELAELLAVKKAQQVESIKAFITSTVDTYRPPYGRRTEQRPRVCVFAGTTNSSHFLTDRTGNRRYLPLLVNKRAAKRSMFEQPDKVAEEFRQAWAEAFHIYRTENPALVLPCDLQEEVKEVQNSFVEEDVRVGIIQEWLDNTTERYVCIAMVYKEALNNEFTKPDRRTSNELHDIMQHSIRGWRRMPGKKKFRTYGAQISYERCPNTFWECYNETLF</sequence>
<organism evidence="3 4">
    <name type="scientific">Bianquea renquensis</name>
    <dbReference type="NCBI Taxonomy" id="2763661"/>
    <lineage>
        <taxon>Bacteria</taxon>
        <taxon>Bacillati</taxon>
        <taxon>Bacillota</taxon>
        <taxon>Clostridia</taxon>
        <taxon>Eubacteriales</taxon>
        <taxon>Bianqueaceae</taxon>
        <taxon>Bianquea</taxon>
    </lineage>
</organism>
<dbReference type="CDD" id="cd04859">
    <property type="entry name" value="Prim_Pol"/>
    <property type="match status" value="1"/>
</dbReference>
<comment type="caution">
    <text evidence="3">The sequence shown here is derived from an EMBL/GenBank/DDBJ whole genome shotgun (WGS) entry which is preliminary data.</text>
</comment>
<evidence type="ECO:0000313" key="4">
    <source>
        <dbReference type="Proteomes" id="UP000657006"/>
    </source>
</evidence>
<dbReference type="Pfam" id="PF05272">
    <property type="entry name" value="VapE-like_dom"/>
    <property type="match status" value="1"/>
</dbReference>
<dbReference type="SUPFAM" id="SSF52540">
    <property type="entry name" value="P-loop containing nucleoside triphosphate hydrolases"/>
    <property type="match status" value="1"/>
</dbReference>
<dbReference type="AlphaFoldDB" id="A0A926DRL9"/>
<dbReference type="PANTHER" id="PTHR34985:SF1">
    <property type="entry name" value="SLR0554 PROTEIN"/>
    <property type="match status" value="1"/>
</dbReference>
<dbReference type="InterPro" id="IPR015330">
    <property type="entry name" value="DNA_primase/pol_bifunc_N"/>
</dbReference>
<feature type="domain" description="Primase C-terminal 1" evidence="1">
    <location>
        <begin position="186"/>
        <end position="252"/>
    </location>
</feature>
<evidence type="ECO:0000259" key="1">
    <source>
        <dbReference type="SMART" id="SM00942"/>
    </source>
</evidence>
<gene>
    <name evidence="3" type="ORF">H8730_02995</name>
</gene>
<keyword evidence="4" id="KW-1185">Reference proteome</keyword>
<dbReference type="RefSeq" id="WP_177714358.1">
    <property type="nucleotide sequence ID" value="NZ_JACRSQ010000003.1"/>
</dbReference>
<evidence type="ECO:0000313" key="3">
    <source>
        <dbReference type="EMBL" id="MBC8542514.1"/>
    </source>
</evidence>